<dbReference type="InterPro" id="IPR050364">
    <property type="entry name" value="Cytochrome_P450_fung"/>
</dbReference>
<dbReference type="EMBL" id="JH795871">
    <property type="protein sequence ID" value="EJT98927.1"/>
    <property type="molecule type" value="Genomic_DNA"/>
</dbReference>
<dbReference type="GO" id="GO:0005506">
    <property type="term" value="F:iron ion binding"/>
    <property type="evidence" value="ECO:0007669"/>
    <property type="project" value="InterPro"/>
</dbReference>
<dbReference type="PRINTS" id="PR00385">
    <property type="entry name" value="P450"/>
</dbReference>
<dbReference type="InterPro" id="IPR001128">
    <property type="entry name" value="Cyt_P450"/>
</dbReference>
<dbReference type="PANTHER" id="PTHR46300:SF2">
    <property type="entry name" value="CYTOCHROME P450 MONOOXYGENASE ALNH-RELATED"/>
    <property type="match status" value="1"/>
</dbReference>
<name>M5G594_DACPD</name>
<dbReference type="InterPro" id="IPR036396">
    <property type="entry name" value="Cyt_P450_sf"/>
</dbReference>
<keyword evidence="5 13" id="KW-0349">Heme</keyword>
<dbReference type="Gene3D" id="1.10.630.10">
    <property type="entry name" value="Cytochrome P450"/>
    <property type="match status" value="2"/>
</dbReference>
<dbReference type="GO" id="GO:0016020">
    <property type="term" value="C:membrane"/>
    <property type="evidence" value="ECO:0007669"/>
    <property type="project" value="UniProtKB-SubCell"/>
</dbReference>
<dbReference type="PRINTS" id="PR00463">
    <property type="entry name" value="EP450I"/>
</dbReference>
<evidence type="ECO:0000256" key="11">
    <source>
        <dbReference type="ARBA" id="ARBA00023033"/>
    </source>
</evidence>
<dbReference type="PROSITE" id="PS00086">
    <property type="entry name" value="CYTOCHROME_P450"/>
    <property type="match status" value="1"/>
</dbReference>
<comment type="similarity">
    <text evidence="4">Belongs to the cytochrome P450 family.</text>
</comment>
<comment type="pathway">
    <text evidence="3">Secondary metabolite biosynthesis.</text>
</comment>
<evidence type="ECO:0000256" key="13">
    <source>
        <dbReference type="PIRSR" id="PIRSR602401-1"/>
    </source>
</evidence>
<keyword evidence="12" id="KW-0472">Membrane</keyword>
<keyword evidence="15" id="KW-1185">Reference proteome</keyword>
<evidence type="ECO:0000256" key="7">
    <source>
        <dbReference type="ARBA" id="ARBA00022723"/>
    </source>
</evidence>
<evidence type="ECO:0000256" key="5">
    <source>
        <dbReference type="ARBA" id="ARBA00022617"/>
    </source>
</evidence>
<evidence type="ECO:0000256" key="2">
    <source>
        <dbReference type="ARBA" id="ARBA00004370"/>
    </source>
</evidence>
<feature type="binding site" description="axial binding residue" evidence="13">
    <location>
        <position position="645"/>
    </location>
    <ligand>
        <name>heme</name>
        <dbReference type="ChEBI" id="CHEBI:30413"/>
    </ligand>
    <ligandPart>
        <name>Fe</name>
        <dbReference type="ChEBI" id="CHEBI:18248"/>
    </ligandPart>
</feature>
<gene>
    <name evidence="14" type="ORF">DACRYDRAFT_118235</name>
</gene>
<evidence type="ECO:0000313" key="14">
    <source>
        <dbReference type="EMBL" id="EJT98927.1"/>
    </source>
</evidence>
<dbReference type="InterPro" id="IPR017972">
    <property type="entry name" value="Cyt_P450_CS"/>
</dbReference>
<comment type="cofactor">
    <cofactor evidence="1 13">
        <name>heme</name>
        <dbReference type="ChEBI" id="CHEBI:30413"/>
    </cofactor>
</comment>
<dbReference type="AlphaFoldDB" id="M5G594"/>
<evidence type="ECO:0000256" key="10">
    <source>
        <dbReference type="ARBA" id="ARBA00023004"/>
    </source>
</evidence>
<dbReference type="GO" id="GO:0004497">
    <property type="term" value="F:monooxygenase activity"/>
    <property type="evidence" value="ECO:0007669"/>
    <property type="project" value="UniProtKB-KW"/>
</dbReference>
<evidence type="ECO:0000256" key="9">
    <source>
        <dbReference type="ARBA" id="ARBA00023002"/>
    </source>
</evidence>
<evidence type="ECO:0000256" key="8">
    <source>
        <dbReference type="ARBA" id="ARBA00022989"/>
    </source>
</evidence>
<dbReference type="Pfam" id="PF00067">
    <property type="entry name" value="p450"/>
    <property type="match status" value="2"/>
</dbReference>
<comment type="subcellular location">
    <subcellularLocation>
        <location evidence="2">Membrane</location>
    </subcellularLocation>
</comment>
<protein>
    <submittedName>
        <fullName evidence="14">Cytochrome P450</fullName>
    </submittedName>
</protein>
<dbReference type="OrthoDB" id="1470350at2759"/>
<keyword evidence="7 13" id="KW-0479">Metal-binding</keyword>
<organism evidence="14 15">
    <name type="scientific">Dacryopinax primogenitus (strain DJM 731)</name>
    <name type="common">Brown rot fungus</name>
    <dbReference type="NCBI Taxonomy" id="1858805"/>
    <lineage>
        <taxon>Eukaryota</taxon>
        <taxon>Fungi</taxon>
        <taxon>Dikarya</taxon>
        <taxon>Basidiomycota</taxon>
        <taxon>Agaricomycotina</taxon>
        <taxon>Dacrymycetes</taxon>
        <taxon>Dacrymycetales</taxon>
        <taxon>Dacrymycetaceae</taxon>
        <taxon>Dacryopinax</taxon>
    </lineage>
</organism>
<dbReference type="GO" id="GO:0020037">
    <property type="term" value="F:heme binding"/>
    <property type="evidence" value="ECO:0007669"/>
    <property type="project" value="InterPro"/>
</dbReference>
<dbReference type="SUPFAM" id="SSF48264">
    <property type="entry name" value="Cytochrome P450"/>
    <property type="match status" value="2"/>
</dbReference>
<dbReference type="InterPro" id="IPR002401">
    <property type="entry name" value="Cyt_P450_E_grp-I"/>
</dbReference>
<keyword evidence="6" id="KW-0812">Transmembrane</keyword>
<dbReference type="HOGENOM" id="CLU_001570_2_1_1"/>
<dbReference type="Proteomes" id="UP000030653">
    <property type="component" value="Unassembled WGS sequence"/>
</dbReference>
<dbReference type="GO" id="GO:0016705">
    <property type="term" value="F:oxidoreductase activity, acting on paired donors, with incorporation or reduction of molecular oxygen"/>
    <property type="evidence" value="ECO:0007669"/>
    <property type="project" value="InterPro"/>
</dbReference>
<accession>M5G594</accession>
<evidence type="ECO:0000256" key="6">
    <source>
        <dbReference type="ARBA" id="ARBA00022692"/>
    </source>
</evidence>
<keyword evidence="8" id="KW-1133">Transmembrane helix</keyword>
<evidence type="ECO:0000256" key="3">
    <source>
        <dbReference type="ARBA" id="ARBA00005179"/>
    </source>
</evidence>
<dbReference type="RefSeq" id="XP_040625825.1">
    <property type="nucleotide sequence ID" value="XM_040770546.1"/>
</dbReference>
<proteinExistence type="inferred from homology"/>
<evidence type="ECO:0000313" key="15">
    <source>
        <dbReference type="Proteomes" id="UP000030653"/>
    </source>
</evidence>
<keyword evidence="10 13" id="KW-0408">Iron</keyword>
<evidence type="ECO:0000256" key="4">
    <source>
        <dbReference type="ARBA" id="ARBA00010617"/>
    </source>
</evidence>
<dbReference type="GeneID" id="63685608"/>
<keyword evidence="9" id="KW-0560">Oxidoreductase</keyword>
<sequence>MLYSGLILVVALVFAVGIRDAYRKRISQLLPGPPGLPILGNLLQLPSQFLYRKLTSWSEQYGPFYTFWMMNQPFVVVGNTEIAADLLDRMSAMTSNRPRMIKAREFYMRDMAVVLQDRSHVWRAQRRAMHANINVKTASRFNSMQSHDAAYLALGLLQHLETPLYEDTHRFASSIIFCSLYGGNAIPLDGPDPSKEAEELTDQGLHVTIPQHSVVDTMPFLEPLIKRNWDATTIVQDLQQNNEKYELERSQAMWMTMIMFMAGQETTNTALRAFTLAMRIRDDNYTYGRKRRVSPWVKIAMSAVTSDRPRMIKAREFYTKDMSLVLQDRSPKWRAQRRAIHANINIRATSRFNPMQTHDAAYLTLGLLQHPEKPFHEHAHRFAASIIFGSLYGGREIPIDGPDPSQTVEELTDRGLHFSMPQHSLVDALPFLKPLIMRVKWFRRPADIWFADSVREATLLYDSAKATDNWDATTIVHDLRLNNEKYELEKAQGIWMTMVLFMAGQETTNTVLRVFTLAMLHHPDVVQAAQRQLDAVCGGRVPGFEDRDNLPYIQAIVKEALRWRPAVPLSVPHRATEDFEYRGYIVPKGTIILDNLWGQTQDPMVYAEPETFKPARFLDSSGNLRPVTPDTRLDQLGFGHGRRACAGRNFAFNSLFIACAYMLWAFDFKWPLDKNGNEIICGVHDLEDKGIVITPKPFGVVLKPRKDGLENRLLAALGQ</sequence>
<dbReference type="STRING" id="1858805.M5G594"/>
<keyword evidence="11" id="KW-0503">Monooxygenase</keyword>
<dbReference type="PANTHER" id="PTHR46300">
    <property type="entry name" value="P450, PUTATIVE (EUROFUNG)-RELATED-RELATED"/>
    <property type="match status" value="1"/>
</dbReference>
<reference evidence="14 15" key="1">
    <citation type="journal article" date="2012" name="Science">
        <title>The Paleozoic origin of enzymatic lignin decomposition reconstructed from 31 fungal genomes.</title>
        <authorList>
            <person name="Floudas D."/>
            <person name="Binder M."/>
            <person name="Riley R."/>
            <person name="Barry K."/>
            <person name="Blanchette R.A."/>
            <person name="Henrissat B."/>
            <person name="Martinez A.T."/>
            <person name="Otillar R."/>
            <person name="Spatafora J.W."/>
            <person name="Yadav J.S."/>
            <person name="Aerts A."/>
            <person name="Benoit I."/>
            <person name="Boyd A."/>
            <person name="Carlson A."/>
            <person name="Copeland A."/>
            <person name="Coutinho P.M."/>
            <person name="de Vries R.P."/>
            <person name="Ferreira P."/>
            <person name="Findley K."/>
            <person name="Foster B."/>
            <person name="Gaskell J."/>
            <person name="Glotzer D."/>
            <person name="Gorecki P."/>
            <person name="Heitman J."/>
            <person name="Hesse C."/>
            <person name="Hori C."/>
            <person name="Igarashi K."/>
            <person name="Jurgens J.A."/>
            <person name="Kallen N."/>
            <person name="Kersten P."/>
            <person name="Kohler A."/>
            <person name="Kuees U."/>
            <person name="Kumar T.K.A."/>
            <person name="Kuo A."/>
            <person name="LaButti K."/>
            <person name="Larrondo L.F."/>
            <person name="Lindquist E."/>
            <person name="Ling A."/>
            <person name="Lombard V."/>
            <person name="Lucas S."/>
            <person name="Lundell T."/>
            <person name="Martin R."/>
            <person name="McLaughlin D.J."/>
            <person name="Morgenstern I."/>
            <person name="Morin E."/>
            <person name="Murat C."/>
            <person name="Nagy L.G."/>
            <person name="Nolan M."/>
            <person name="Ohm R.A."/>
            <person name="Patyshakuliyeva A."/>
            <person name="Rokas A."/>
            <person name="Ruiz-Duenas F.J."/>
            <person name="Sabat G."/>
            <person name="Salamov A."/>
            <person name="Samejima M."/>
            <person name="Schmutz J."/>
            <person name="Slot J.C."/>
            <person name="St John F."/>
            <person name="Stenlid J."/>
            <person name="Sun H."/>
            <person name="Sun S."/>
            <person name="Syed K."/>
            <person name="Tsang A."/>
            <person name="Wiebenga A."/>
            <person name="Young D."/>
            <person name="Pisabarro A."/>
            <person name="Eastwood D.C."/>
            <person name="Martin F."/>
            <person name="Cullen D."/>
            <person name="Grigoriev I.V."/>
            <person name="Hibbett D.S."/>
        </authorList>
    </citation>
    <scope>NUCLEOTIDE SEQUENCE [LARGE SCALE GENOMIC DNA]</scope>
    <source>
        <strain evidence="14 15">DJM-731 SS1</strain>
    </source>
</reference>
<evidence type="ECO:0000256" key="1">
    <source>
        <dbReference type="ARBA" id="ARBA00001971"/>
    </source>
</evidence>
<evidence type="ECO:0000256" key="12">
    <source>
        <dbReference type="ARBA" id="ARBA00023136"/>
    </source>
</evidence>